<dbReference type="EMBL" id="JASSZA010000002">
    <property type="protein sequence ID" value="KAK2118316.1"/>
    <property type="molecule type" value="Genomic_DNA"/>
</dbReference>
<evidence type="ECO:0000313" key="2">
    <source>
        <dbReference type="EMBL" id="KAK2118316.1"/>
    </source>
</evidence>
<accession>A0ABQ9W9M2</accession>
<sequence>YCVTSPKKDDRYREPPPTPPGYLGISLADLKEGPHPHLKPPDYSVAVQRSKMMHNSLSRLPPASLSSNLVACVPSKIVTQPQRHNLQPSHPKLADLTDADSEADG</sequence>
<feature type="region of interest" description="Disordered" evidence="1">
    <location>
        <begin position="1"/>
        <end position="39"/>
    </location>
</feature>
<proteinExistence type="predicted"/>
<organism evidence="2 3">
    <name type="scientific">Saguinus oedipus</name>
    <name type="common">Cotton-top tamarin</name>
    <name type="synonym">Oedipomidas oedipus</name>
    <dbReference type="NCBI Taxonomy" id="9490"/>
    <lineage>
        <taxon>Eukaryota</taxon>
        <taxon>Metazoa</taxon>
        <taxon>Chordata</taxon>
        <taxon>Craniata</taxon>
        <taxon>Vertebrata</taxon>
        <taxon>Euteleostomi</taxon>
        <taxon>Mammalia</taxon>
        <taxon>Eutheria</taxon>
        <taxon>Euarchontoglires</taxon>
        <taxon>Primates</taxon>
        <taxon>Haplorrhini</taxon>
        <taxon>Platyrrhini</taxon>
        <taxon>Cebidae</taxon>
        <taxon>Callitrichinae</taxon>
        <taxon>Saguinus</taxon>
    </lineage>
</organism>
<feature type="non-terminal residue" evidence="2">
    <location>
        <position position="1"/>
    </location>
</feature>
<feature type="non-terminal residue" evidence="2">
    <location>
        <position position="105"/>
    </location>
</feature>
<protein>
    <submittedName>
        <fullName evidence="2">Rap guanine nucleotide exchange factor 6</fullName>
    </submittedName>
</protein>
<comment type="caution">
    <text evidence="2">The sequence shown here is derived from an EMBL/GenBank/DDBJ whole genome shotgun (WGS) entry which is preliminary data.</text>
</comment>
<dbReference type="Proteomes" id="UP001266305">
    <property type="component" value="Unassembled WGS sequence"/>
</dbReference>
<name>A0ABQ9W9M2_SAGOE</name>
<evidence type="ECO:0000256" key="1">
    <source>
        <dbReference type="SAM" id="MobiDB-lite"/>
    </source>
</evidence>
<evidence type="ECO:0000313" key="3">
    <source>
        <dbReference type="Proteomes" id="UP001266305"/>
    </source>
</evidence>
<keyword evidence="3" id="KW-1185">Reference proteome</keyword>
<reference evidence="2 3" key="1">
    <citation type="submission" date="2023-05" db="EMBL/GenBank/DDBJ databases">
        <title>B98-5 Cell Line De Novo Hybrid Assembly: An Optical Mapping Approach.</title>
        <authorList>
            <person name="Kananen K."/>
            <person name="Auerbach J.A."/>
            <person name="Kautto E."/>
            <person name="Blachly J.S."/>
        </authorList>
    </citation>
    <scope>NUCLEOTIDE SEQUENCE [LARGE SCALE GENOMIC DNA]</scope>
    <source>
        <strain evidence="2">B95-8</strain>
        <tissue evidence="2">Cell line</tissue>
    </source>
</reference>
<gene>
    <name evidence="2" type="primary">RAPGEF6_1</name>
    <name evidence="2" type="ORF">P7K49_005203</name>
</gene>
<feature type="compositionally biased region" description="Basic and acidic residues" evidence="1">
    <location>
        <begin position="1"/>
        <end position="14"/>
    </location>
</feature>
<feature type="region of interest" description="Disordered" evidence="1">
    <location>
        <begin position="80"/>
        <end position="105"/>
    </location>
</feature>